<evidence type="ECO:0000313" key="1">
    <source>
        <dbReference type="EMBL" id="KAK9923399.1"/>
    </source>
</evidence>
<organism evidence="1 2">
    <name type="scientific">Rubus argutus</name>
    <name type="common">Southern blackberry</name>
    <dbReference type="NCBI Taxonomy" id="59490"/>
    <lineage>
        <taxon>Eukaryota</taxon>
        <taxon>Viridiplantae</taxon>
        <taxon>Streptophyta</taxon>
        <taxon>Embryophyta</taxon>
        <taxon>Tracheophyta</taxon>
        <taxon>Spermatophyta</taxon>
        <taxon>Magnoliopsida</taxon>
        <taxon>eudicotyledons</taxon>
        <taxon>Gunneridae</taxon>
        <taxon>Pentapetalae</taxon>
        <taxon>rosids</taxon>
        <taxon>fabids</taxon>
        <taxon>Rosales</taxon>
        <taxon>Rosaceae</taxon>
        <taxon>Rosoideae</taxon>
        <taxon>Rosoideae incertae sedis</taxon>
        <taxon>Rubus</taxon>
    </lineage>
</organism>
<proteinExistence type="predicted"/>
<dbReference type="GO" id="GO:0051011">
    <property type="term" value="F:microtubule minus-end binding"/>
    <property type="evidence" value="ECO:0007669"/>
    <property type="project" value="TreeGrafter"/>
</dbReference>
<comment type="caution">
    <text evidence="1">The sequence shown here is derived from an EMBL/GenBank/DDBJ whole genome shotgun (WGS) entry which is preliminary data.</text>
</comment>
<dbReference type="PANTHER" id="PTHR16219:SF1">
    <property type="entry name" value="HAUS AUGMIN-LIKE COMPLEX SUBUNIT 4"/>
    <property type="match status" value="1"/>
</dbReference>
<dbReference type="EMBL" id="JBEDUW010000006">
    <property type="protein sequence ID" value="KAK9923399.1"/>
    <property type="molecule type" value="Genomic_DNA"/>
</dbReference>
<dbReference type="Pfam" id="PF14735">
    <property type="entry name" value="HAUS4"/>
    <property type="match status" value="1"/>
</dbReference>
<evidence type="ECO:0000313" key="2">
    <source>
        <dbReference type="Proteomes" id="UP001457282"/>
    </source>
</evidence>
<protein>
    <submittedName>
        <fullName evidence="1">Uncharacterized protein</fullName>
    </submittedName>
</protein>
<dbReference type="GO" id="GO:0070652">
    <property type="term" value="C:HAUS complex"/>
    <property type="evidence" value="ECO:0007669"/>
    <property type="project" value="InterPro"/>
</dbReference>
<sequence length="124" mass="14417">MVQLQDMTEYQLCLSREIEARLKAKCDKLADAVIMDDTDPSSGHQNLNARLPERVKLIIEEMERDEAALQDDLYSADRKFAEYYNVLEQILAVLIKLVKDLKLQHQHKYDDLQKNMAVQKGVRP</sequence>
<reference evidence="1 2" key="1">
    <citation type="journal article" date="2023" name="G3 (Bethesda)">
        <title>A chromosome-length genome assembly and annotation of blackberry (Rubus argutus, cv. 'Hillquist').</title>
        <authorList>
            <person name="Bruna T."/>
            <person name="Aryal R."/>
            <person name="Dudchenko O."/>
            <person name="Sargent D.J."/>
            <person name="Mead D."/>
            <person name="Buti M."/>
            <person name="Cavallini A."/>
            <person name="Hytonen T."/>
            <person name="Andres J."/>
            <person name="Pham M."/>
            <person name="Weisz D."/>
            <person name="Mascagni F."/>
            <person name="Usai G."/>
            <person name="Natali L."/>
            <person name="Bassil N."/>
            <person name="Fernandez G.E."/>
            <person name="Lomsadze A."/>
            <person name="Armour M."/>
            <person name="Olukolu B."/>
            <person name="Poorten T."/>
            <person name="Britton C."/>
            <person name="Davik J."/>
            <person name="Ashrafi H."/>
            <person name="Aiden E.L."/>
            <person name="Borodovsky M."/>
            <person name="Worthington M."/>
        </authorList>
    </citation>
    <scope>NUCLEOTIDE SEQUENCE [LARGE SCALE GENOMIC DNA]</scope>
    <source>
        <strain evidence="1">PI 553951</strain>
    </source>
</reference>
<accession>A0AAW1WIR9</accession>
<dbReference type="Proteomes" id="UP001457282">
    <property type="component" value="Unassembled WGS sequence"/>
</dbReference>
<dbReference type="GO" id="GO:0051225">
    <property type="term" value="P:spindle assembly"/>
    <property type="evidence" value="ECO:0007669"/>
    <property type="project" value="InterPro"/>
</dbReference>
<keyword evidence="2" id="KW-1185">Reference proteome</keyword>
<dbReference type="InterPro" id="IPR029327">
    <property type="entry name" value="HAUS4"/>
</dbReference>
<name>A0AAW1WIR9_RUBAR</name>
<gene>
    <name evidence="1" type="ORF">M0R45_031821</name>
</gene>
<dbReference type="PANTHER" id="PTHR16219">
    <property type="entry name" value="AUGMIN SUBUNIT 4 FAMILY MEMBER"/>
    <property type="match status" value="1"/>
</dbReference>
<dbReference type="AlphaFoldDB" id="A0AAW1WIR9"/>